<keyword evidence="16" id="KW-0325">Glycoprotein</keyword>
<keyword evidence="13" id="KW-1133">Transmembrane helix</keyword>
<keyword evidence="22" id="KW-1185">Reference proteome</keyword>
<dbReference type="PANTHER" id="PTHR48005">
    <property type="entry name" value="LEUCINE RICH REPEAT KINASE 2"/>
    <property type="match status" value="1"/>
</dbReference>
<keyword evidence="9" id="KW-0677">Repeat</keyword>
<evidence type="ECO:0000256" key="7">
    <source>
        <dbReference type="ARBA" id="ARBA00022692"/>
    </source>
</evidence>
<evidence type="ECO:0000256" key="16">
    <source>
        <dbReference type="ARBA" id="ARBA00023180"/>
    </source>
</evidence>
<dbReference type="InterPro" id="IPR008266">
    <property type="entry name" value="Tyr_kinase_AS"/>
</dbReference>
<dbReference type="InterPro" id="IPR017441">
    <property type="entry name" value="Protein_kinase_ATP_BS"/>
</dbReference>
<evidence type="ECO:0000256" key="17">
    <source>
        <dbReference type="ARBA" id="ARBA00047899"/>
    </source>
</evidence>
<evidence type="ECO:0000256" key="11">
    <source>
        <dbReference type="ARBA" id="ARBA00022777"/>
    </source>
</evidence>
<feature type="binding site" evidence="19">
    <location>
        <position position="134"/>
    </location>
    <ligand>
        <name>ATP</name>
        <dbReference type="ChEBI" id="CHEBI:30616"/>
    </ligand>
</feature>
<comment type="subcellular location">
    <subcellularLocation>
        <location evidence="1">Membrane</location>
        <topology evidence="1">Single-pass type I membrane protein</topology>
    </subcellularLocation>
</comment>
<keyword evidence="6" id="KW-0808">Transferase</keyword>
<protein>
    <recommendedName>
        <fullName evidence="2">non-specific serine/threonine protein kinase</fullName>
        <ecNumber evidence="2">2.7.11.1</ecNumber>
    </recommendedName>
</protein>
<dbReference type="PROSITE" id="PS00109">
    <property type="entry name" value="PROTEIN_KINASE_TYR"/>
    <property type="match status" value="1"/>
</dbReference>
<evidence type="ECO:0000256" key="9">
    <source>
        <dbReference type="ARBA" id="ARBA00022737"/>
    </source>
</evidence>
<dbReference type="Gene3D" id="3.80.10.10">
    <property type="entry name" value="Ribonuclease Inhibitor"/>
    <property type="match status" value="1"/>
</dbReference>
<dbReference type="EC" id="2.7.11.1" evidence="2"/>
<dbReference type="AlphaFoldDB" id="A0A1R3IXL1"/>
<dbReference type="Gene3D" id="3.30.200.20">
    <property type="entry name" value="Phosphorylase Kinase, domain 1"/>
    <property type="match status" value="1"/>
</dbReference>
<dbReference type="Pfam" id="PF00069">
    <property type="entry name" value="Pkinase"/>
    <property type="match status" value="1"/>
</dbReference>
<dbReference type="Proteomes" id="UP000187203">
    <property type="component" value="Unassembled WGS sequence"/>
</dbReference>
<dbReference type="GO" id="GO:0016020">
    <property type="term" value="C:membrane"/>
    <property type="evidence" value="ECO:0007669"/>
    <property type="project" value="UniProtKB-SubCell"/>
</dbReference>
<dbReference type="OrthoDB" id="676979at2759"/>
<keyword evidence="14" id="KW-0472">Membrane</keyword>
<evidence type="ECO:0000313" key="22">
    <source>
        <dbReference type="Proteomes" id="UP000187203"/>
    </source>
</evidence>
<proteinExistence type="predicted"/>
<evidence type="ECO:0000256" key="3">
    <source>
        <dbReference type="ARBA" id="ARBA00022527"/>
    </source>
</evidence>
<dbReference type="InterPro" id="IPR011009">
    <property type="entry name" value="Kinase-like_dom_sf"/>
</dbReference>
<evidence type="ECO:0000256" key="2">
    <source>
        <dbReference type="ARBA" id="ARBA00012513"/>
    </source>
</evidence>
<evidence type="ECO:0000256" key="14">
    <source>
        <dbReference type="ARBA" id="ARBA00023136"/>
    </source>
</evidence>
<evidence type="ECO:0000259" key="20">
    <source>
        <dbReference type="PROSITE" id="PS50011"/>
    </source>
</evidence>
<dbReference type="PROSITE" id="PS50011">
    <property type="entry name" value="PROTEIN_KINASE_DOM"/>
    <property type="match status" value="1"/>
</dbReference>
<dbReference type="InterPro" id="IPR032675">
    <property type="entry name" value="LRR_dom_sf"/>
</dbReference>
<dbReference type="InterPro" id="IPR000719">
    <property type="entry name" value="Prot_kinase_dom"/>
</dbReference>
<evidence type="ECO:0000256" key="1">
    <source>
        <dbReference type="ARBA" id="ARBA00004479"/>
    </source>
</evidence>
<keyword evidence="4" id="KW-0597">Phosphoprotein</keyword>
<comment type="catalytic activity">
    <reaction evidence="18">
        <text>L-seryl-[protein] + ATP = O-phospho-L-seryl-[protein] + ADP + H(+)</text>
        <dbReference type="Rhea" id="RHEA:17989"/>
        <dbReference type="Rhea" id="RHEA-COMP:9863"/>
        <dbReference type="Rhea" id="RHEA-COMP:11604"/>
        <dbReference type="ChEBI" id="CHEBI:15378"/>
        <dbReference type="ChEBI" id="CHEBI:29999"/>
        <dbReference type="ChEBI" id="CHEBI:30616"/>
        <dbReference type="ChEBI" id="CHEBI:83421"/>
        <dbReference type="ChEBI" id="CHEBI:456216"/>
        <dbReference type="EC" id="2.7.11.1"/>
    </reaction>
</comment>
<evidence type="ECO:0000256" key="12">
    <source>
        <dbReference type="ARBA" id="ARBA00022840"/>
    </source>
</evidence>
<name>A0A1R3IXL1_9ROSI</name>
<keyword evidence="5" id="KW-0433">Leucine-rich repeat</keyword>
<keyword evidence="15" id="KW-0675">Receptor</keyword>
<reference evidence="22" key="1">
    <citation type="submission" date="2013-09" db="EMBL/GenBank/DDBJ databases">
        <title>Corchorus olitorius genome sequencing.</title>
        <authorList>
            <person name="Alam M."/>
            <person name="Haque M.S."/>
            <person name="Islam M.S."/>
            <person name="Emdad E.M."/>
            <person name="Islam M.M."/>
            <person name="Ahmed B."/>
            <person name="Halim A."/>
            <person name="Hossen Q.M.M."/>
            <person name="Hossain M.Z."/>
            <person name="Ahmed R."/>
            <person name="Khan M.M."/>
            <person name="Islam R."/>
            <person name="Rashid M.M."/>
            <person name="Khan S.A."/>
            <person name="Rahman M.S."/>
            <person name="Alam M."/>
            <person name="Yahiya A.S."/>
            <person name="Khan M.S."/>
            <person name="Azam M.S."/>
            <person name="Haque T."/>
            <person name="Lashkar M.Z.H."/>
            <person name="Akhand A.I."/>
            <person name="Morshed G."/>
            <person name="Roy S."/>
            <person name="Uddin K.S."/>
            <person name="Rabeya T."/>
            <person name="Hossain A.S."/>
            <person name="Chowdhury A."/>
            <person name="Snigdha A.R."/>
            <person name="Mortoza M.S."/>
            <person name="Matin S.A."/>
            <person name="Hoque S.M.E."/>
            <person name="Islam M.K."/>
            <person name="Roy D.K."/>
            <person name="Haider R."/>
            <person name="Moosa M.M."/>
            <person name="Elias S.M."/>
            <person name="Hasan A.M."/>
            <person name="Jahan S."/>
            <person name="Shafiuddin M."/>
            <person name="Mahmood N."/>
            <person name="Shommy N.S."/>
        </authorList>
    </citation>
    <scope>NUCLEOTIDE SEQUENCE [LARGE SCALE GENOMIC DNA]</scope>
    <source>
        <strain evidence="22">cv. O-4</strain>
    </source>
</reference>
<keyword evidence="7" id="KW-0812">Transmembrane</keyword>
<evidence type="ECO:0000256" key="13">
    <source>
        <dbReference type="ARBA" id="ARBA00022989"/>
    </source>
</evidence>
<evidence type="ECO:0000256" key="15">
    <source>
        <dbReference type="ARBA" id="ARBA00023170"/>
    </source>
</evidence>
<feature type="domain" description="Protein kinase" evidence="20">
    <location>
        <begin position="105"/>
        <end position="311"/>
    </location>
</feature>
<comment type="catalytic activity">
    <reaction evidence="17">
        <text>L-threonyl-[protein] + ATP = O-phospho-L-threonyl-[protein] + ADP + H(+)</text>
        <dbReference type="Rhea" id="RHEA:46608"/>
        <dbReference type="Rhea" id="RHEA-COMP:11060"/>
        <dbReference type="Rhea" id="RHEA-COMP:11605"/>
        <dbReference type="ChEBI" id="CHEBI:15378"/>
        <dbReference type="ChEBI" id="CHEBI:30013"/>
        <dbReference type="ChEBI" id="CHEBI:30616"/>
        <dbReference type="ChEBI" id="CHEBI:61977"/>
        <dbReference type="ChEBI" id="CHEBI:456216"/>
        <dbReference type="EC" id="2.7.11.1"/>
    </reaction>
</comment>
<dbReference type="GO" id="GO:0004674">
    <property type="term" value="F:protein serine/threonine kinase activity"/>
    <property type="evidence" value="ECO:0007669"/>
    <property type="project" value="UniProtKB-KW"/>
</dbReference>
<keyword evidence="3" id="KW-0723">Serine/threonine-protein kinase</keyword>
<evidence type="ECO:0000256" key="10">
    <source>
        <dbReference type="ARBA" id="ARBA00022741"/>
    </source>
</evidence>
<dbReference type="Gene3D" id="1.10.510.10">
    <property type="entry name" value="Transferase(Phosphotransferase) domain 1"/>
    <property type="match status" value="1"/>
</dbReference>
<keyword evidence="8" id="KW-0732">Signal</keyword>
<dbReference type="GO" id="GO:0005524">
    <property type="term" value="F:ATP binding"/>
    <property type="evidence" value="ECO:0007669"/>
    <property type="project" value="UniProtKB-UniRule"/>
</dbReference>
<evidence type="ECO:0000256" key="5">
    <source>
        <dbReference type="ARBA" id="ARBA00022614"/>
    </source>
</evidence>
<comment type="caution">
    <text evidence="21">The sequence shown here is derived from an EMBL/GenBank/DDBJ whole genome shotgun (WGS) entry which is preliminary data.</text>
</comment>
<dbReference type="InterPro" id="IPR051420">
    <property type="entry name" value="Ser_Thr_Kinases_DiverseReg"/>
</dbReference>
<keyword evidence="12 19" id="KW-0067">ATP-binding</keyword>
<dbReference type="STRING" id="93759.A0A1R3IXL1"/>
<evidence type="ECO:0000256" key="6">
    <source>
        <dbReference type="ARBA" id="ARBA00022679"/>
    </source>
</evidence>
<dbReference type="EMBL" id="AWUE01017350">
    <property type="protein sequence ID" value="OMO87270.1"/>
    <property type="molecule type" value="Genomic_DNA"/>
</dbReference>
<evidence type="ECO:0000256" key="19">
    <source>
        <dbReference type="PROSITE-ProRule" id="PRU10141"/>
    </source>
</evidence>
<dbReference type="FunFam" id="3.30.200.20:FF:000309">
    <property type="entry name" value="Leucine-rich repeat receptor protein kinase MSP1"/>
    <property type="match status" value="1"/>
</dbReference>
<sequence>MYRLLLDGNQLSGKIPLEIGALSNLAHLNFASNKLSRAIPGKLGECSMLLQLNLSTTHSICFILGQKMQRRKSMSKEAQPVEIFTLWGYNGRMLYENIVEATEDFRFNYCIGSGGYGNVYKAVLPIGEVVAVKKLHQSEDDMLVKNLKAFEREIQALTEIRHRNVVKLHGFCWHSKHSFLVYQFVERGSLRMILSNDQDAADLDWKKRLNVVRGVANALCYMHHDCSPPIIHRDISSNNVLLDSDHEAHVSDFGTARLLKPDSSNWTSFPGTIGYIAPELAYIYYVDEKCDVYSFGVVTMEVLMGRHILVI</sequence>
<evidence type="ECO:0000256" key="4">
    <source>
        <dbReference type="ARBA" id="ARBA00022553"/>
    </source>
</evidence>
<dbReference type="SUPFAM" id="SSF52058">
    <property type="entry name" value="L domain-like"/>
    <property type="match status" value="1"/>
</dbReference>
<evidence type="ECO:0000256" key="18">
    <source>
        <dbReference type="ARBA" id="ARBA00048679"/>
    </source>
</evidence>
<dbReference type="SUPFAM" id="SSF56112">
    <property type="entry name" value="Protein kinase-like (PK-like)"/>
    <property type="match status" value="1"/>
</dbReference>
<dbReference type="PROSITE" id="PS00107">
    <property type="entry name" value="PROTEIN_KINASE_ATP"/>
    <property type="match status" value="1"/>
</dbReference>
<gene>
    <name evidence="21" type="ORF">COLO4_20714</name>
</gene>
<organism evidence="21 22">
    <name type="scientific">Corchorus olitorius</name>
    <dbReference type="NCBI Taxonomy" id="93759"/>
    <lineage>
        <taxon>Eukaryota</taxon>
        <taxon>Viridiplantae</taxon>
        <taxon>Streptophyta</taxon>
        <taxon>Embryophyta</taxon>
        <taxon>Tracheophyta</taxon>
        <taxon>Spermatophyta</taxon>
        <taxon>Magnoliopsida</taxon>
        <taxon>eudicotyledons</taxon>
        <taxon>Gunneridae</taxon>
        <taxon>Pentapetalae</taxon>
        <taxon>rosids</taxon>
        <taxon>malvids</taxon>
        <taxon>Malvales</taxon>
        <taxon>Malvaceae</taxon>
        <taxon>Grewioideae</taxon>
        <taxon>Apeibeae</taxon>
        <taxon>Corchorus</taxon>
    </lineage>
</organism>
<evidence type="ECO:0000313" key="21">
    <source>
        <dbReference type="EMBL" id="OMO87270.1"/>
    </source>
</evidence>
<keyword evidence="10 19" id="KW-0547">Nucleotide-binding</keyword>
<evidence type="ECO:0000256" key="8">
    <source>
        <dbReference type="ARBA" id="ARBA00022729"/>
    </source>
</evidence>
<accession>A0A1R3IXL1</accession>
<dbReference type="FunFam" id="1.10.510.10:FF:001023">
    <property type="entry name" value="Os07g0541700 protein"/>
    <property type="match status" value="1"/>
</dbReference>
<dbReference type="PANTHER" id="PTHR48005:SF72">
    <property type="entry name" value="REPEAT RECEPTOR-LIKE PROTEIN KINASE FAMILY PROTEIN, PUTATIVE-RELATED"/>
    <property type="match status" value="1"/>
</dbReference>
<keyword evidence="11" id="KW-0418">Kinase</keyword>